<dbReference type="Proteomes" id="UP000239590">
    <property type="component" value="Unassembled WGS sequence"/>
</dbReference>
<dbReference type="Gene3D" id="2.40.160.50">
    <property type="entry name" value="membrane protein fhac: a member of the omp85/tpsb transporter family"/>
    <property type="match status" value="1"/>
</dbReference>
<dbReference type="GO" id="GO:0019867">
    <property type="term" value="C:outer membrane"/>
    <property type="evidence" value="ECO:0007669"/>
    <property type="project" value="InterPro"/>
</dbReference>
<dbReference type="OrthoDB" id="9771071at2"/>
<evidence type="ECO:0000313" key="4">
    <source>
        <dbReference type="EMBL" id="PQA61046.1"/>
    </source>
</evidence>
<evidence type="ECO:0000256" key="2">
    <source>
        <dbReference type="ARBA" id="ARBA00023136"/>
    </source>
</evidence>
<comment type="caution">
    <text evidence="4">The sequence shown here is derived from an EMBL/GenBank/DDBJ whole genome shotgun (WGS) entry which is preliminary data.</text>
</comment>
<evidence type="ECO:0000259" key="3">
    <source>
        <dbReference type="Pfam" id="PF01103"/>
    </source>
</evidence>
<sequence>MVRRIFNKLIADSTAPGKPSFRLYPTLAYAPETSVEIGFSSMYLYQAKGDTLNRLSEITAFTFVTLQAQYGIWLDNAIYGDKDKWFLLGRVRFQRFPLLYYGNGPDTPGDHPAIVDAMYLIARQRLLRKVVPNFFVGPQVDVQHLYNADFQQPREGQAYPLPLGAEGSTNVGLGLGVVYDNRHNVLNVRKGLFTELGFLSYRKTWGSSENFFGITFDNRLYRPLNQRNVFAWQVYGSFMSGNVPFNLKSLLGGDMIMRGYYQGRYRDDQLLATQVEHRWLPFSFSRRIGGTVFASAGMVAPRLGELNFKLVRYTGGVGLRYLLFPKKDIFLRMDMGLTNEGPGFYIMTGEAF</sequence>
<dbReference type="EMBL" id="PTRA01000001">
    <property type="protein sequence ID" value="PQA61046.1"/>
    <property type="molecule type" value="Genomic_DNA"/>
</dbReference>
<organism evidence="4 5">
    <name type="scientific">Siphonobacter curvatus</name>
    <dbReference type="NCBI Taxonomy" id="2094562"/>
    <lineage>
        <taxon>Bacteria</taxon>
        <taxon>Pseudomonadati</taxon>
        <taxon>Bacteroidota</taxon>
        <taxon>Cytophagia</taxon>
        <taxon>Cytophagales</taxon>
        <taxon>Cytophagaceae</taxon>
        <taxon>Siphonobacter</taxon>
    </lineage>
</organism>
<dbReference type="InterPro" id="IPR000184">
    <property type="entry name" value="Bac_surfAg_D15"/>
</dbReference>
<dbReference type="AlphaFoldDB" id="A0A2S7ITR1"/>
<comment type="subcellular location">
    <subcellularLocation>
        <location evidence="1">Membrane</location>
    </subcellularLocation>
</comment>
<evidence type="ECO:0000313" key="5">
    <source>
        <dbReference type="Proteomes" id="UP000239590"/>
    </source>
</evidence>
<reference evidence="5" key="1">
    <citation type="submission" date="2018-02" db="EMBL/GenBank/DDBJ databases">
        <title>Genome sequencing of Solimonas sp. HR-BB.</title>
        <authorList>
            <person name="Lee Y."/>
            <person name="Jeon C.O."/>
        </authorList>
    </citation>
    <scope>NUCLEOTIDE SEQUENCE [LARGE SCALE GENOMIC DNA]</scope>
    <source>
        <strain evidence="5">HR-U</strain>
    </source>
</reference>
<keyword evidence="5" id="KW-1185">Reference proteome</keyword>
<proteinExistence type="predicted"/>
<feature type="domain" description="Bacterial surface antigen (D15)" evidence="3">
    <location>
        <begin position="160"/>
        <end position="321"/>
    </location>
</feature>
<dbReference type="Pfam" id="PF01103">
    <property type="entry name" value="Omp85"/>
    <property type="match status" value="1"/>
</dbReference>
<accession>A0A2S7ITR1</accession>
<protein>
    <recommendedName>
        <fullName evidence="3">Bacterial surface antigen (D15) domain-containing protein</fullName>
    </recommendedName>
</protein>
<gene>
    <name evidence="4" type="ORF">C5O19_08265</name>
</gene>
<keyword evidence="2" id="KW-0472">Membrane</keyword>
<name>A0A2S7ITR1_9BACT</name>
<evidence type="ECO:0000256" key="1">
    <source>
        <dbReference type="ARBA" id="ARBA00004370"/>
    </source>
</evidence>